<feature type="coiled-coil region" evidence="7">
    <location>
        <begin position="287"/>
        <end position="314"/>
    </location>
</feature>
<dbReference type="InterPro" id="IPR000014">
    <property type="entry name" value="PAS"/>
</dbReference>
<dbReference type="Gene3D" id="3.20.20.450">
    <property type="entry name" value="EAL domain"/>
    <property type="match status" value="1"/>
</dbReference>
<dbReference type="NCBIfam" id="TIGR00254">
    <property type="entry name" value="GGDEF"/>
    <property type="match status" value="1"/>
</dbReference>
<feature type="domain" description="PAC" evidence="9">
    <location>
        <begin position="361"/>
        <end position="420"/>
    </location>
</feature>
<feature type="domain" description="EAL" evidence="10">
    <location>
        <begin position="595"/>
        <end position="850"/>
    </location>
</feature>
<proteinExistence type="predicted"/>
<keyword evidence="7" id="KW-0175">Coiled coil</keyword>
<evidence type="ECO:0000256" key="6">
    <source>
        <dbReference type="ARBA" id="ARBA00070616"/>
    </source>
</evidence>
<feature type="domain" description="GGDEF" evidence="11">
    <location>
        <begin position="452"/>
        <end position="590"/>
    </location>
</feature>
<dbReference type="Pfam" id="PF08447">
    <property type="entry name" value="PAS_3"/>
    <property type="match status" value="1"/>
</dbReference>
<evidence type="ECO:0000313" key="12">
    <source>
        <dbReference type="EMBL" id="GLQ01156.1"/>
    </source>
</evidence>
<dbReference type="FunFam" id="3.30.450.20:FF:000060">
    <property type="entry name" value="Sensor protein FixL"/>
    <property type="match status" value="1"/>
</dbReference>
<evidence type="ECO:0000313" key="13">
    <source>
        <dbReference type="Proteomes" id="UP001161408"/>
    </source>
</evidence>
<dbReference type="CDD" id="cd00130">
    <property type="entry name" value="PAS"/>
    <property type="match status" value="1"/>
</dbReference>
<dbReference type="SUPFAM" id="SSF55785">
    <property type="entry name" value="PYP-like sensor domain (PAS domain)"/>
    <property type="match status" value="2"/>
</dbReference>
<evidence type="ECO:0000259" key="8">
    <source>
        <dbReference type="PROSITE" id="PS50112"/>
    </source>
</evidence>
<dbReference type="SMART" id="SM00267">
    <property type="entry name" value="GGDEF"/>
    <property type="match status" value="1"/>
</dbReference>
<accession>A0AA37RZW7</accession>
<evidence type="ECO:0000256" key="3">
    <source>
        <dbReference type="ARBA" id="ARBA00022777"/>
    </source>
</evidence>
<evidence type="ECO:0000256" key="1">
    <source>
        <dbReference type="ARBA" id="ARBA00022679"/>
    </source>
</evidence>
<protein>
    <recommendedName>
        <fullName evidence="6">Sensor protein FixL</fullName>
    </recommendedName>
</protein>
<dbReference type="InterPro" id="IPR035919">
    <property type="entry name" value="EAL_sf"/>
</dbReference>
<dbReference type="PROSITE" id="PS50883">
    <property type="entry name" value="EAL"/>
    <property type="match status" value="1"/>
</dbReference>
<evidence type="ECO:0000256" key="4">
    <source>
        <dbReference type="ARBA" id="ARBA00022840"/>
    </source>
</evidence>
<name>A0AA37RZW7_9GAMM</name>
<evidence type="ECO:0000259" key="9">
    <source>
        <dbReference type="PROSITE" id="PS50113"/>
    </source>
</evidence>
<dbReference type="GO" id="GO:0071111">
    <property type="term" value="F:cyclic-guanylate-specific phosphodiesterase activity"/>
    <property type="evidence" value="ECO:0007669"/>
    <property type="project" value="InterPro"/>
</dbReference>
<dbReference type="InterPro" id="IPR050706">
    <property type="entry name" value="Cyclic-di-GMP_PDE-like"/>
</dbReference>
<dbReference type="GO" id="GO:0006355">
    <property type="term" value="P:regulation of DNA-templated transcription"/>
    <property type="evidence" value="ECO:0007669"/>
    <property type="project" value="InterPro"/>
</dbReference>
<dbReference type="SUPFAM" id="SSF141868">
    <property type="entry name" value="EAL domain-like"/>
    <property type="match status" value="1"/>
</dbReference>
<dbReference type="InterPro" id="IPR001633">
    <property type="entry name" value="EAL_dom"/>
</dbReference>
<gene>
    <name evidence="12" type="ORF">GCM10007914_00370</name>
</gene>
<dbReference type="InterPro" id="IPR029787">
    <property type="entry name" value="Nucleotide_cyclase"/>
</dbReference>
<dbReference type="InterPro" id="IPR043128">
    <property type="entry name" value="Rev_trsase/Diguanyl_cyclase"/>
</dbReference>
<dbReference type="InterPro" id="IPR000700">
    <property type="entry name" value="PAS-assoc_C"/>
</dbReference>
<dbReference type="InterPro" id="IPR001610">
    <property type="entry name" value="PAC"/>
</dbReference>
<dbReference type="CDD" id="cd01949">
    <property type="entry name" value="GGDEF"/>
    <property type="match status" value="1"/>
</dbReference>
<evidence type="ECO:0000256" key="7">
    <source>
        <dbReference type="SAM" id="Coils"/>
    </source>
</evidence>
<dbReference type="GO" id="GO:0005524">
    <property type="term" value="F:ATP binding"/>
    <property type="evidence" value="ECO:0007669"/>
    <property type="project" value="UniProtKB-KW"/>
</dbReference>
<dbReference type="PROSITE" id="PS50113">
    <property type="entry name" value="PAC"/>
    <property type="match status" value="2"/>
</dbReference>
<evidence type="ECO:0000259" key="11">
    <source>
        <dbReference type="PROSITE" id="PS50887"/>
    </source>
</evidence>
<comment type="function">
    <text evidence="5">Putative oxygen sensor; modulates the activity of FixJ, a transcriptional activator of nitrogen fixation fixK gene. FixL probably acts as a kinase that phosphorylates FixJ.</text>
</comment>
<dbReference type="SMART" id="SM00052">
    <property type="entry name" value="EAL"/>
    <property type="match status" value="1"/>
</dbReference>
<keyword evidence="3" id="KW-0418">Kinase</keyword>
<dbReference type="CDD" id="cd01948">
    <property type="entry name" value="EAL"/>
    <property type="match status" value="1"/>
</dbReference>
<dbReference type="Gene3D" id="3.30.450.20">
    <property type="entry name" value="PAS domain"/>
    <property type="match status" value="2"/>
</dbReference>
<organism evidence="12 13">
    <name type="scientific">Pseudoalteromonas tetraodonis GFC</name>
    <dbReference type="NCBI Taxonomy" id="1315271"/>
    <lineage>
        <taxon>Bacteria</taxon>
        <taxon>Pseudomonadati</taxon>
        <taxon>Pseudomonadota</taxon>
        <taxon>Gammaproteobacteria</taxon>
        <taxon>Alteromonadales</taxon>
        <taxon>Pseudoalteromonadaceae</taxon>
        <taxon>Pseudoalteromonas</taxon>
    </lineage>
</organism>
<dbReference type="Pfam" id="PF00990">
    <property type="entry name" value="GGDEF"/>
    <property type="match status" value="1"/>
</dbReference>
<reference evidence="12" key="1">
    <citation type="journal article" date="2014" name="Int. J. Syst. Evol. Microbiol.">
        <title>Complete genome sequence of Corynebacterium casei LMG S-19264T (=DSM 44701T), isolated from a smear-ripened cheese.</title>
        <authorList>
            <consortium name="US DOE Joint Genome Institute (JGI-PGF)"/>
            <person name="Walter F."/>
            <person name="Albersmeier A."/>
            <person name="Kalinowski J."/>
            <person name="Ruckert C."/>
        </authorList>
    </citation>
    <scope>NUCLEOTIDE SEQUENCE</scope>
    <source>
        <strain evidence="12">NBRC 103034</strain>
    </source>
</reference>
<feature type="domain" description="PAC" evidence="9">
    <location>
        <begin position="240"/>
        <end position="292"/>
    </location>
</feature>
<dbReference type="SMART" id="SM00086">
    <property type="entry name" value="PAC"/>
    <property type="match status" value="2"/>
</dbReference>
<dbReference type="PROSITE" id="PS50887">
    <property type="entry name" value="GGDEF"/>
    <property type="match status" value="1"/>
</dbReference>
<evidence type="ECO:0000256" key="5">
    <source>
        <dbReference type="ARBA" id="ARBA00059827"/>
    </source>
</evidence>
<dbReference type="EMBL" id="BSNE01000001">
    <property type="protein sequence ID" value="GLQ01156.1"/>
    <property type="molecule type" value="Genomic_DNA"/>
</dbReference>
<dbReference type="InterPro" id="IPR035965">
    <property type="entry name" value="PAS-like_dom_sf"/>
</dbReference>
<dbReference type="Pfam" id="PF00989">
    <property type="entry name" value="PAS"/>
    <property type="match status" value="1"/>
</dbReference>
<dbReference type="RefSeq" id="WP_096038128.1">
    <property type="nucleotide sequence ID" value="NZ_BJXY01000027.1"/>
</dbReference>
<dbReference type="InterPro" id="IPR000160">
    <property type="entry name" value="GGDEF_dom"/>
</dbReference>
<dbReference type="Gene3D" id="3.30.70.270">
    <property type="match status" value="1"/>
</dbReference>
<dbReference type="PANTHER" id="PTHR33121:SF70">
    <property type="entry name" value="SIGNALING PROTEIN YKOW"/>
    <property type="match status" value="1"/>
</dbReference>
<sequence length="850" mass="95708">MSKDSKQLDIGAAYDVSYSQCANLSAQLRVLQHEIKADYLFIASVNEDKLATTQLVLYNAEVVDNFSYSLEGSPCEQLPSKSACFITDELQQHYPENKLLKTINAQAYIGVSISNDEGQLSGVLVGLYLNSDPTIERYLPRLISFASYTAVFLQKCFLEDKSSSQQSLFSAVEAMSKVGTWEYTISTGELNYSPEVYNIYGLDKHKPLTTTQAIAHYAGEKEQARIRDFFNRLQTHGLPYCEDFEFVDAHGNKKWVRTSGHPVFNDDHQVIKVHGAFEDVTLEYELKAKVDDKNNRLEAILNNLNDAVITINQQGVIVHCNSTALTMFGYKQNEMLGLSINNLMPEPYASKHHSYMRNYEQTGEAKIIGVGRQLPARKKDGTIFQIELSLTKAVNEQSVEYIGVVRDISEKLKAQDTIYNLAYSDPITGLKNKRWFERECRSLLQSASINNGYIYAALLDMDKLAQFNFKYGIEAGNEALILTAKKLSNAVQGEYKLYKSGVDSFLIISANISNDLSYLEQQQPSIDSKILALDNFSHKISDLDVVLSASLGSTIINASRDSYSSMFDKLEYALKQAKKLSPFGYYFADLDALKRYERTNKIRYLLINVDKSDELTLVLQPQFINENTFNSAEALLRWDSEELGVISPGEFIPLAEESEAIIKIGDWVVDQVCKLLHEVSRAGKNTCIAVNISAKQIVAPDFKEKLLASVHKWQVSPRNLVIELTETTLVSDIELVKETMLELNKKGFRFSIDDFGTGYSSLSYLKELPISELKIDKYFVDGIMDTDDNSSKTIVNMIIDMASALGVNSVAEGVEEPAQFNYLKQRGCNLFQGYLFSKPLPIAQWKERLK</sequence>
<dbReference type="AlphaFoldDB" id="A0AA37RZW7"/>
<feature type="domain" description="PAS" evidence="8">
    <location>
        <begin position="293"/>
        <end position="346"/>
    </location>
</feature>
<dbReference type="InterPro" id="IPR013767">
    <property type="entry name" value="PAS_fold"/>
</dbReference>
<keyword evidence="1" id="KW-0808">Transferase</keyword>
<dbReference type="GO" id="GO:0016301">
    <property type="term" value="F:kinase activity"/>
    <property type="evidence" value="ECO:0007669"/>
    <property type="project" value="UniProtKB-KW"/>
</dbReference>
<dbReference type="InterPro" id="IPR013655">
    <property type="entry name" value="PAS_fold_3"/>
</dbReference>
<keyword evidence="13" id="KW-1185">Reference proteome</keyword>
<evidence type="ECO:0000256" key="2">
    <source>
        <dbReference type="ARBA" id="ARBA00022741"/>
    </source>
</evidence>
<keyword evidence="2" id="KW-0547">Nucleotide-binding</keyword>
<dbReference type="NCBIfam" id="TIGR00229">
    <property type="entry name" value="sensory_box"/>
    <property type="match status" value="1"/>
</dbReference>
<dbReference type="SUPFAM" id="SSF55781">
    <property type="entry name" value="GAF domain-like"/>
    <property type="match status" value="1"/>
</dbReference>
<dbReference type="SUPFAM" id="SSF55073">
    <property type="entry name" value="Nucleotide cyclase"/>
    <property type="match status" value="1"/>
</dbReference>
<comment type="caution">
    <text evidence="12">The sequence shown here is derived from an EMBL/GenBank/DDBJ whole genome shotgun (WGS) entry which is preliminary data.</text>
</comment>
<reference evidence="12" key="2">
    <citation type="submission" date="2023-01" db="EMBL/GenBank/DDBJ databases">
        <title>Draft genome sequence of Pseudoalteromonas tetraodonis strain NBRC 103034.</title>
        <authorList>
            <person name="Sun Q."/>
            <person name="Mori K."/>
        </authorList>
    </citation>
    <scope>NUCLEOTIDE SEQUENCE</scope>
    <source>
        <strain evidence="12">NBRC 103034</strain>
    </source>
</reference>
<dbReference type="Pfam" id="PF00563">
    <property type="entry name" value="EAL"/>
    <property type="match status" value="1"/>
</dbReference>
<evidence type="ECO:0000259" key="10">
    <source>
        <dbReference type="PROSITE" id="PS50883"/>
    </source>
</evidence>
<dbReference type="SMART" id="SM00091">
    <property type="entry name" value="PAS"/>
    <property type="match status" value="1"/>
</dbReference>
<dbReference type="PROSITE" id="PS50112">
    <property type="entry name" value="PAS"/>
    <property type="match status" value="1"/>
</dbReference>
<dbReference type="PANTHER" id="PTHR33121">
    <property type="entry name" value="CYCLIC DI-GMP PHOSPHODIESTERASE PDEF"/>
    <property type="match status" value="1"/>
</dbReference>
<dbReference type="Proteomes" id="UP001161408">
    <property type="component" value="Unassembled WGS sequence"/>
</dbReference>
<keyword evidence="4" id="KW-0067">ATP-binding</keyword>